<feature type="domain" description="Polyphosphate kinase C-terminal" evidence="10">
    <location>
        <begin position="505"/>
        <end position="674"/>
    </location>
</feature>
<dbReference type="Pfam" id="PF17941">
    <property type="entry name" value="PP_kinase_C_1"/>
    <property type="match status" value="1"/>
</dbReference>
<dbReference type="InterPro" id="IPR041108">
    <property type="entry name" value="PP_kinase_C_1"/>
</dbReference>
<evidence type="ECO:0000256" key="2">
    <source>
        <dbReference type="ARBA" id="ARBA00022679"/>
    </source>
</evidence>
<dbReference type="InterPro" id="IPR036832">
    <property type="entry name" value="PPK_N_dom_sf"/>
</dbReference>
<dbReference type="NCBIfam" id="NF003917">
    <property type="entry name" value="PRK05443.1-1"/>
    <property type="match status" value="1"/>
</dbReference>
<evidence type="ECO:0000256" key="4">
    <source>
        <dbReference type="ARBA" id="ARBA00022777"/>
    </source>
</evidence>
<keyword evidence="1 6" id="KW-0597">Phosphoprotein</keyword>
<evidence type="ECO:0000259" key="9">
    <source>
        <dbReference type="Pfam" id="PF13089"/>
    </source>
</evidence>
<evidence type="ECO:0000259" key="8">
    <source>
        <dbReference type="Pfam" id="PF02503"/>
    </source>
</evidence>
<accession>A0A921SVE0</accession>
<feature type="active site" description="Phosphohistidine intermediate" evidence="6">
    <location>
        <position position="435"/>
    </location>
</feature>
<evidence type="ECO:0000313" key="13">
    <source>
        <dbReference type="Proteomes" id="UP000757103"/>
    </source>
</evidence>
<feature type="binding site" evidence="6">
    <location>
        <position position="405"/>
    </location>
    <ligand>
        <name>Mg(2+)</name>
        <dbReference type="ChEBI" id="CHEBI:18420"/>
    </ligand>
</feature>
<feature type="domain" description="Polyphosphate kinase C-terminal" evidence="11">
    <location>
        <begin position="331"/>
        <end position="497"/>
    </location>
</feature>
<evidence type="ECO:0000313" key="12">
    <source>
        <dbReference type="EMBL" id="HJG89274.1"/>
    </source>
</evidence>
<dbReference type="EC" id="2.7.4.1" evidence="6 7"/>
<dbReference type="Pfam" id="PF13089">
    <property type="entry name" value="PP_kinase_N"/>
    <property type="match status" value="1"/>
</dbReference>
<dbReference type="SUPFAM" id="SSF56024">
    <property type="entry name" value="Phospholipase D/nuclease"/>
    <property type="match status" value="2"/>
</dbReference>
<evidence type="ECO:0000256" key="5">
    <source>
        <dbReference type="ARBA" id="ARBA00022840"/>
    </source>
</evidence>
<dbReference type="GO" id="GO:0009358">
    <property type="term" value="C:polyphosphate kinase complex"/>
    <property type="evidence" value="ECO:0007669"/>
    <property type="project" value="InterPro"/>
</dbReference>
<dbReference type="PANTHER" id="PTHR30218">
    <property type="entry name" value="POLYPHOSPHATE KINASE"/>
    <property type="match status" value="1"/>
</dbReference>
<feature type="domain" description="Polyphosphate kinase middle" evidence="8">
    <location>
        <begin position="122"/>
        <end position="305"/>
    </location>
</feature>
<sequence length="699" mass="81884">MENVRKYFKRDISWLSFNYRVLMEAMDKTVPLFDRIKFLSIYQSNQEEFYRVRVSEYHQILSDPTQSEEEKEQAECTLESINREVNRQVDIFNKFFFNDIIPELVQEGMVLYHQEKIEDFHRAEVRRFFKEEVFPFLQPVLILKDDIVSFLRDNRLYLAIKMFKKSDRNNPDRIPFYAQIKIPFSKVPRFIKLTPYNGKNYVMFIDDMIALNLDIVFPGFDIDSHYAIRVSRDADFSIEPKEGVNIVDAVRKRVKKRKIGNANRLVYDGSMPRDMLEYICEAYDIPHGQCIRSSRYLNLEDLTKLPNLTGRVLSEALPSPMRLPVFDNAPSMFEVIRHRDFLIHFPYQSFDYLTRFLTEAADNPAVTDIKLTQYRVAENSEVINRLLYAAQRGKQVTVYVEIKARFDEENNIITSELMQQSGVRVVYSTPGLKVHAKALLVKCAPPDPKLPRAYAFLSTGNFNEDTARIYSDMGLFTVNREITRELDKLFSILDGSSTDRDFKTLLVAQFNMVDVLKQKIRFEMEEARQGRKARIILKMNGLHDTGMIDALYDASEAGVRVDLLVRGINCLVPNQPYSRNIHMTRIIDSYLEHARIWYFYAGGREEVYLSSADWMRRNLNRRIETAVPILDQRIKNEILSVIDLQLRDNVKACYIDEYLGNHYVRNEGPKIRSQRLCFRLLEEYSTPDSSTGIPEIFIS</sequence>
<dbReference type="GO" id="GO:0005524">
    <property type="term" value="F:ATP binding"/>
    <property type="evidence" value="ECO:0007669"/>
    <property type="project" value="UniProtKB-KW"/>
</dbReference>
<feature type="binding site" evidence="6">
    <location>
        <position position="375"/>
    </location>
    <ligand>
        <name>Mg(2+)</name>
        <dbReference type="ChEBI" id="CHEBI:18420"/>
    </ligand>
</feature>
<evidence type="ECO:0000259" key="11">
    <source>
        <dbReference type="Pfam" id="PF17941"/>
    </source>
</evidence>
<comment type="cofactor">
    <cofactor evidence="6">
        <name>Mg(2+)</name>
        <dbReference type="ChEBI" id="CHEBI:18420"/>
    </cofactor>
</comment>
<evidence type="ECO:0000256" key="7">
    <source>
        <dbReference type="RuleBase" id="RU003800"/>
    </source>
</evidence>
<keyword evidence="4 6" id="KW-0418">Kinase</keyword>
<reference evidence="12" key="2">
    <citation type="submission" date="2021-09" db="EMBL/GenBank/DDBJ databases">
        <authorList>
            <person name="Gilroy R."/>
        </authorList>
    </citation>
    <scope>NUCLEOTIDE SEQUENCE</scope>
    <source>
        <strain evidence="12">CHK121-7720</strain>
    </source>
</reference>
<dbReference type="AlphaFoldDB" id="A0A921SVE0"/>
<name>A0A921SVE0_9BACT</name>
<feature type="binding site" evidence="6">
    <location>
        <position position="566"/>
    </location>
    <ligand>
        <name>ATP</name>
        <dbReference type="ChEBI" id="CHEBI:30616"/>
    </ligand>
</feature>
<feature type="binding site" evidence="6">
    <location>
        <position position="593"/>
    </location>
    <ligand>
        <name>ATP</name>
        <dbReference type="ChEBI" id="CHEBI:30616"/>
    </ligand>
</feature>
<dbReference type="RefSeq" id="WP_273306319.1">
    <property type="nucleotide sequence ID" value="NZ_DYUD01000023.1"/>
</dbReference>
<dbReference type="NCBIfam" id="TIGR03705">
    <property type="entry name" value="poly_P_kin"/>
    <property type="match status" value="1"/>
</dbReference>
<dbReference type="EMBL" id="DYUD01000023">
    <property type="protein sequence ID" value="HJG89274.1"/>
    <property type="molecule type" value="Genomic_DNA"/>
</dbReference>
<comment type="function">
    <text evidence="6 7">Catalyzes the reversible transfer of the terminal phosphate of ATP to form a long-chain polyphosphate (polyP).</text>
</comment>
<evidence type="ECO:0000256" key="6">
    <source>
        <dbReference type="HAMAP-Rule" id="MF_00347"/>
    </source>
</evidence>
<keyword evidence="2 6" id="KW-0808">Transferase</keyword>
<reference evidence="12" key="1">
    <citation type="journal article" date="2021" name="PeerJ">
        <title>Extensive microbial diversity within the chicken gut microbiome revealed by metagenomics and culture.</title>
        <authorList>
            <person name="Gilroy R."/>
            <person name="Ravi A."/>
            <person name="Getino M."/>
            <person name="Pursley I."/>
            <person name="Horton D.L."/>
            <person name="Alikhan N.F."/>
            <person name="Baker D."/>
            <person name="Gharbi K."/>
            <person name="Hall N."/>
            <person name="Watson M."/>
            <person name="Adriaenssens E.M."/>
            <person name="Foster-Nyarko E."/>
            <person name="Jarju S."/>
            <person name="Secka A."/>
            <person name="Antonio M."/>
            <person name="Oren A."/>
            <person name="Chaudhuri R.R."/>
            <person name="La Ragione R."/>
            <person name="Hildebrand F."/>
            <person name="Pallen M.J."/>
        </authorList>
    </citation>
    <scope>NUCLEOTIDE SEQUENCE</scope>
    <source>
        <strain evidence="12">CHK121-7720</strain>
    </source>
</reference>
<dbReference type="InterPro" id="IPR003414">
    <property type="entry name" value="PP_kinase"/>
</dbReference>
<dbReference type="HAMAP" id="MF_00347">
    <property type="entry name" value="Polyphosphate_kinase"/>
    <property type="match status" value="1"/>
</dbReference>
<keyword evidence="6" id="KW-0479">Metal-binding</keyword>
<gene>
    <name evidence="12" type="primary">ppk1</name>
    <name evidence="6" type="synonym">ppk</name>
    <name evidence="12" type="ORF">K8U91_07380</name>
</gene>
<dbReference type="Pfam" id="PF13090">
    <property type="entry name" value="PP_kinase_C"/>
    <property type="match status" value="1"/>
</dbReference>
<dbReference type="Proteomes" id="UP000757103">
    <property type="component" value="Unassembled WGS sequence"/>
</dbReference>
<dbReference type="PIRSF" id="PIRSF015589">
    <property type="entry name" value="PP_kinase"/>
    <property type="match status" value="1"/>
</dbReference>
<dbReference type="Gene3D" id="3.30.1840.10">
    <property type="entry name" value="Polyphosphate kinase middle domain"/>
    <property type="match status" value="1"/>
</dbReference>
<dbReference type="SUPFAM" id="SSF143724">
    <property type="entry name" value="PHP14-like"/>
    <property type="match status" value="1"/>
</dbReference>
<comment type="caution">
    <text evidence="12">The sequence shown here is derived from an EMBL/GenBank/DDBJ whole genome shotgun (WGS) entry which is preliminary data.</text>
</comment>
<dbReference type="SUPFAM" id="SSF140356">
    <property type="entry name" value="PPK N-terminal domain-like"/>
    <property type="match status" value="1"/>
</dbReference>
<keyword evidence="6" id="KW-0460">Magnesium</keyword>
<dbReference type="InterPro" id="IPR025200">
    <property type="entry name" value="PPK_C_dom2"/>
</dbReference>
<dbReference type="GO" id="GO:0008976">
    <property type="term" value="F:polyphosphate kinase activity"/>
    <property type="evidence" value="ECO:0007669"/>
    <property type="project" value="UniProtKB-UniRule"/>
</dbReference>
<comment type="catalytic activity">
    <reaction evidence="6 7">
        <text>[phosphate](n) + ATP = [phosphate](n+1) + ADP</text>
        <dbReference type="Rhea" id="RHEA:19573"/>
        <dbReference type="Rhea" id="RHEA-COMP:9859"/>
        <dbReference type="Rhea" id="RHEA-COMP:14280"/>
        <dbReference type="ChEBI" id="CHEBI:16838"/>
        <dbReference type="ChEBI" id="CHEBI:30616"/>
        <dbReference type="ChEBI" id="CHEBI:456216"/>
        <dbReference type="EC" id="2.7.4.1"/>
    </reaction>
</comment>
<keyword evidence="5 6" id="KW-0067">ATP-binding</keyword>
<organism evidence="12 13">
    <name type="scientific">Barnesiella viscericola</name>
    <dbReference type="NCBI Taxonomy" id="397865"/>
    <lineage>
        <taxon>Bacteria</taxon>
        <taxon>Pseudomonadati</taxon>
        <taxon>Bacteroidota</taxon>
        <taxon>Bacteroidia</taxon>
        <taxon>Bacteroidales</taxon>
        <taxon>Barnesiellaceae</taxon>
        <taxon>Barnesiella</taxon>
    </lineage>
</organism>
<feature type="binding site" evidence="6">
    <location>
        <position position="470"/>
    </location>
    <ligand>
        <name>ATP</name>
        <dbReference type="ChEBI" id="CHEBI:30616"/>
    </ligand>
</feature>
<dbReference type="InterPro" id="IPR036830">
    <property type="entry name" value="PP_kinase_middle_dom_sf"/>
</dbReference>
<dbReference type="GO" id="GO:0046872">
    <property type="term" value="F:metal ion binding"/>
    <property type="evidence" value="ECO:0007669"/>
    <property type="project" value="UniProtKB-KW"/>
</dbReference>
<dbReference type="InterPro" id="IPR024953">
    <property type="entry name" value="PP_kinase_middle"/>
</dbReference>
<dbReference type="Gene3D" id="3.30.870.10">
    <property type="entry name" value="Endonuclease Chain A"/>
    <property type="match status" value="2"/>
</dbReference>
<feature type="domain" description="Polyphosphate kinase N-terminal" evidence="9">
    <location>
        <begin position="7"/>
        <end position="111"/>
    </location>
</feature>
<evidence type="ECO:0000256" key="1">
    <source>
        <dbReference type="ARBA" id="ARBA00022553"/>
    </source>
</evidence>
<dbReference type="GO" id="GO:0006799">
    <property type="term" value="P:polyphosphate biosynthetic process"/>
    <property type="evidence" value="ECO:0007669"/>
    <property type="project" value="UniProtKB-UniRule"/>
</dbReference>
<dbReference type="Pfam" id="PF02503">
    <property type="entry name" value="PP_kinase"/>
    <property type="match status" value="1"/>
</dbReference>
<protein>
    <recommendedName>
        <fullName evidence="6 7">Polyphosphate kinase</fullName>
        <ecNumber evidence="6 7">2.7.4.1</ecNumber>
    </recommendedName>
    <alternativeName>
        <fullName evidence="6">ATP-polyphosphate phosphotransferase</fullName>
    </alternativeName>
    <alternativeName>
        <fullName evidence="6">Polyphosphoric acid kinase</fullName>
    </alternativeName>
</protein>
<comment type="PTM">
    <text evidence="6 7">An intermediate of this reaction is the autophosphorylated ppk in which a phosphate is covalently linked to a histidine residue through a N-P bond.</text>
</comment>
<dbReference type="PANTHER" id="PTHR30218:SF0">
    <property type="entry name" value="POLYPHOSPHATE KINASE"/>
    <property type="match status" value="1"/>
</dbReference>
<feature type="binding site" evidence="6">
    <location>
        <position position="45"/>
    </location>
    <ligand>
        <name>ATP</name>
        <dbReference type="ChEBI" id="CHEBI:30616"/>
    </ligand>
</feature>
<evidence type="ECO:0000256" key="3">
    <source>
        <dbReference type="ARBA" id="ARBA00022741"/>
    </source>
</evidence>
<dbReference type="InterPro" id="IPR025198">
    <property type="entry name" value="PPK_N_dom"/>
</dbReference>
<proteinExistence type="inferred from homology"/>
<dbReference type="Gene3D" id="1.20.58.310">
    <property type="entry name" value="Polyphosphate kinase N-terminal domain"/>
    <property type="match status" value="1"/>
</dbReference>
<keyword evidence="3 6" id="KW-0547">Nucleotide-binding</keyword>
<evidence type="ECO:0000259" key="10">
    <source>
        <dbReference type="Pfam" id="PF13090"/>
    </source>
</evidence>
<comment type="similarity">
    <text evidence="6 7">Belongs to the polyphosphate kinase 1 (PPK1) family.</text>
</comment>